<comment type="caution">
    <text evidence="1">The sequence shown here is derived from an EMBL/GenBank/DDBJ whole genome shotgun (WGS) entry which is preliminary data.</text>
</comment>
<sequence length="334" mass="37645">MVGTDLHTRNSALAHLFLDLVSHCWESAIIVSPMRISVVRPQQPTRRGLLAHLRVRGPKYESEPKLDETELLRAFPTFPSRATMRMSIRVFPGSGSLVVLFPELTDDMSFPLDIRPAEVTLLLLHLNLPMVMFCSLNDTSAVSDPALHPFICRHQTLTHLCLRGDLSKESTVTKPLLPLPSGSLPQLESIYGSACLLSWVLASPQNSPNLVYASIQLYPRPGTQDYYRTALCGLALRPTARQLAFQFMGWAPWHTADFAAPSAPERTLSHVLALYLEFRVPSKLPQATVLIEWLKLFDGLRQVTFYSPSSKRLRIVLQKEFPNITFNMHAYSRR</sequence>
<accession>A0A8H7D7G7</accession>
<keyword evidence="2" id="KW-1185">Reference proteome</keyword>
<dbReference type="AlphaFoldDB" id="A0A8H7D7G7"/>
<proteinExistence type="predicted"/>
<dbReference type="Proteomes" id="UP000623467">
    <property type="component" value="Unassembled WGS sequence"/>
</dbReference>
<name>A0A8H7D7G7_9AGAR</name>
<evidence type="ECO:0000313" key="1">
    <source>
        <dbReference type="EMBL" id="KAF7364225.1"/>
    </source>
</evidence>
<gene>
    <name evidence="1" type="ORF">MSAN_01082100</name>
</gene>
<dbReference type="EMBL" id="JACAZH010000007">
    <property type="protein sequence ID" value="KAF7364225.1"/>
    <property type="molecule type" value="Genomic_DNA"/>
</dbReference>
<evidence type="ECO:0000313" key="2">
    <source>
        <dbReference type="Proteomes" id="UP000623467"/>
    </source>
</evidence>
<organism evidence="1 2">
    <name type="scientific">Mycena sanguinolenta</name>
    <dbReference type="NCBI Taxonomy" id="230812"/>
    <lineage>
        <taxon>Eukaryota</taxon>
        <taxon>Fungi</taxon>
        <taxon>Dikarya</taxon>
        <taxon>Basidiomycota</taxon>
        <taxon>Agaricomycotina</taxon>
        <taxon>Agaricomycetes</taxon>
        <taxon>Agaricomycetidae</taxon>
        <taxon>Agaricales</taxon>
        <taxon>Marasmiineae</taxon>
        <taxon>Mycenaceae</taxon>
        <taxon>Mycena</taxon>
    </lineage>
</organism>
<dbReference type="OrthoDB" id="3109680at2759"/>
<protein>
    <submittedName>
        <fullName evidence="1">Uncharacterized protein</fullName>
    </submittedName>
</protein>
<reference evidence="1" key="1">
    <citation type="submission" date="2020-05" db="EMBL/GenBank/DDBJ databases">
        <title>Mycena genomes resolve the evolution of fungal bioluminescence.</title>
        <authorList>
            <person name="Tsai I.J."/>
        </authorList>
    </citation>
    <scope>NUCLEOTIDE SEQUENCE</scope>
    <source>
        <strain evidence="1">160909Yilan</strain>
    </source>
</reference>